<dbReference type="Proteomes" id="UP000623467">
    <property type="component" value="Unassembled WGS sequence"/>
</dbReference>
<dbReference type="GO" id="GO:0005506">
    <property type="term" value="F:iron ion binding"/>
    <property type="evidence" value="ECO:0007669"/>
    <property type="project" value="InterPro"/>
</dbReference>
<dbReference type="EMBL" id="JACAZH010000009">
    <property type="protein sequence ID" value="KAF7359091.1"/>
    <property type="molecule type" value="Genomic_DNA"/>
</dbReference>
<proteinExistence type="predicted"/>
<dbReference type="GO" id="GO:0020037">
    <property type="term" value="F:heme binding"/>
    <property type="evidence" value="ECO:0007669"/>
    <property type="project" value="InterPro"/>
</dbReference>
<dbReference type="AlphaFoldDB" id="A0A8H6YIU5"/>
<keyword evidence="2" id="KW-1185">Reference proteome</keyword>
<accession>A0A8H6YIU5</accession>
<dbReference type="GO" id="GO:0004497">
    <property type="term" value="F:monooxygenase activity"/>
    <property type="evidence" value="ECO:0007669"/>
    <property type="project" value="InterPro"/>
</dbReference>
<evidence type="ECO:0000313" key="1">
    <source>
        <dbReference type="EMBL" id="KAF7359091.1"/>
    </source>
</evidence>
<comment type="caution">
    <text evidence="1">The sequence shown here is derived from an EMBL/GenBank/DDBJ whole genome shotgun (WGS) entry which is preliminary data.</text>
</comment>
<dbReference type="SUPFAM" id="SSF48264">
    <property type="entry name" value="Cytochrome P450"/>
    <property type="match status" value="1"/>
</dbReference>
<dbReference type="OrthoDB" id="10029320at2759"/>
<organism evidence="1 2">
    <name type="scientific">Mycena sanguinolenta</name>
    <dbReference type="NCBI Taxonomy" id="230812"/>
    <lineage>
        <taxon>Eukaryota</taxon>
        <taxon>Fungi</taxon>
        <taxon>Dikarya</taxon>
        <taxon>Basidiomycota</taxon>
        <taxon>Agaricomycotina</taxon>
        <taxon>Agaricomycetes</taxon>
        <taxon>Agaricomycetidae</taxon>
        <taxon>Agaricales</taxon>
        <taxon>Marasmiineae</taxon>
        <taxon>Mycenaceae</taxon>
        <taxon>Mycena</taxon>
    </lineage>
</organism>
<gene>
    <name evidence="1" type="ORF">MSAN_01250200</name>
</gene>
<reference evidence="1" key="1">
    <citation type="submission" date="2020-05" db="EMBL/GenBank/DDBJ databases">
        <title>Mycena genomes resolve the evolution of fungal bioluminescence.</title>
        <authorList>
            <person name="Tsai I.J."/>
        </authorList>
    </citation>
    <scope>NUCLEOTIDE SEQUENCE</scope>
    <source>
        <strain evidence="1">160909Yilan</strain>
    </source>
</reference>
<protein>
    <recommendedName>
        <fullName evidence="3">Cytochrome P450</fullName>
    </recommendedName>
</protein>
<sequence length="332" mass="36562">MSDMLEFYGICIFAAIFSFFLLSPALSAVSSPQAIVHNTHQSIRGLLDPPGLSLDTLLRSRASPNARLVRAFHLSNTFVSPDPTIHANFLRKTGSLLRAAKDDWAGFNGVAQQAVELALSDQPTSFDTFVRSATLYTTIVGLLDPHVDMTSLASNDVNIVTNLITDLWILSKNPAHIPEHAYPNPLDFVIPAWETLWRVVAVTLAHITRHIFKHSLLTTFLPDLIASRIPPRIETHIADIESAQRSALWEFDSSPPEAFDAARFMREPKACELLTFGAGRLKCAAMNWAPIAAALIVGAILNRADGVAHDIERGERVGERTGWDGWTVRKVP</sequence>
<evidence type="ECO:0008006" key="3">
    <source>
        <dbReference type="Google" id="ProtNLM"/>
    </source>
</evidence>
<dbReference type="InterPro" id="IPR036396">
    <property type="entry name" value="Cyt_P450_sf"/>
</dbReference>
<evidence type="ECO:0000313" key="2">
    <source>
        <dbReference type="Proteomes" id="UP000623467"/>
    </source>
</evidence>
<dbReference type="GO" id="GO:0016705">
    <property type="term" value="F:oxidoreductase activity, acting on paired donors, with incorporation or reduction of molecular oxygen"/>
    <property type="evidence" value="ECO:0007669"/>
    <property type="project" value="InterPro"/>
</dbReference>
<name>A0A8H6YIU5_9AGAR</name>